<dbReference type="PRINTS" id="PR00260">
    <property type="entry name" value="CHEMTRNSDUCR"/>
</dbReference>
<protein>
    <submittedName>
        <fullName evidence="8">Methyl-accepting chemotaxis protein</fullName>
    </submittedName>
</protein>
<comment type="similarity">
    <text evidence="3">Belongs to the methyl-accepting chemotaxis (MCP) protein family.</text>
</comment>
<evidence type="ECO:0000256" key="5">
    <source>
        <dbReference type="SAM" id="Phobius"/>
    </source>
</evidence>
<dbReference type="Pfam" id="PF12729">
    <property type="entry name" value="4HB_MCP_1"/>
    <property type="match status" value="1"/>
</dbReference>
<keyword evidence="5" id="KW-1133">Transmembrane helix</keyword>
<dbReference type="FunFam" id="1.10.287.950:FF:000001">
    <property type="entry name" value="Methyl-accepting chemotaxis sensory transducer"/>
    <property type="match status" value="1"/>
</dbReference>
<dbReference type="SMART" id="SM00283">
    <property type="entry name" value="MA"/>
    <property type="match status" value="1"/>
</dbReference>
<keyword evidence="5" id="KW-0812">Transmembrane</keyword>
<gene>
    <name evidence="8" type="primary">mcp40H-26</name>
    <name evidence="8" type="ORF">SKTS_32210</name>
</gene>
<dbReference type="PROSITE" id="PS50111">
    <property type="entry name" value="CHEMOTAXIS_TRANSDUC_2"/>
    <property type="match status" value="1"/>
</dbReference>
<feature type="domain" description="HAMP" evidence="7">
    <location>
        <begin position="213"/>
        <end position="265"/>
    </location>
</feature>
<dbReference type="PANTHER" id="PTHR32089:SF112">
    <property type="entry name" value="LYSOZYME-LIKE PROTEIN-RELATED"/>
    <property type="match status" value="1"/>
</dbReference>
<dbReference type="Pfam" id="PF00672">
    <property type="entry name" value="HAMP"/>
    <property type="match status" value="1"/>
</dbReference>
<keyword evidence="5" id="KW-0472">Membrane</keyword>
<evidence type="ECO:0000256" key="2">
    <source>
        <dbReference type="ARBA" id="ARBA00023224"/>
    </source>
</evidence>
<organism evidence="8 9">
    <name type="scientific">Sulfurimicrobium lacus</name>
    <dbReference type="NCBI Taxonomy" id="2715678"/>
    <lineage>
        <taxon>Bacteria</taxon>
        <taxon>Pseudomonadati</taxon>
        <taxon>Pseudomonadota</taxon>
        <taxon>Betaproteobacteria</taxon>
        <taxon>Nitrosomonadales</taxon>
        <taxon>Sulfuricellaceae</taxon>
        <taxon>Sulfurimicrobium</taxon>
    </lineage>
</organism>
<evidence type="ECO:0000313" key="8">
    <source>
        <dbReference type="EMBL" id="BCB28335.1"/>
    </source>
</evidence>
<dbReference type="Pfam" id="PF00015">
    <property type="entry name" value="MCPsignal"/>
    <property type="match status" value="1"/>
</dbReference>
<evidence type="ECO:0000256" key="4">
    <source>
        <dbReference type="PROSITE-ProRule" id="PRU00284"/>
    </source>
</evidence>
<dbReference type="RefSeq" id="WP_173067544.1">
    <property type="nucleotide sequence ID" value="NZ_AP022853.1"/>
</dbReference>
<comment type="subcellular location">
    <subcellularLocation>
        <location evidence="1">Membrane</location>
    </subcellularLocation>
</comment>
<dbReference type="InterPro" id="IPR003660">
    <property type="entry name" value="HAMP_dom"/>
</dbReference>
<dbReference type="CDD" id="cd11386">
    <property type="entry name" value="MCP_signal"/>
    <property type="match status" value="1"/>
</dbReference>
<dbReference type="Gene3D" id="1.10.287.950">
    <property type="entry name" value="Methyl-accepting chemotaxis protein"/>
    <property type="match status" value="1"/>
</dbReference>
<dbReference type="EMBL" id="AP022853">
    <property type="protein sequence ID" value="BCB28335.1"/>
    <property type="molecule type" value="Genomic_DNA"/>
</dbReference>
<dbReference type="GO" id="GO:0007165">
    <property type="term" value="P:signal transduction"/>
    <property type="evidence" value="ECO:0007669"/>
    <property type="project" value="UniProtKB-KW"/>
</dbReference>
<keyword evidence="2 4" id="KW-0807">Transducer</keyword>
<dbReference type="InterPro" id="IPR004090">
    <property type="entry name" value="Chemotax_Me-accpt_rcpt"/>
</dbReference>
<dbReference type="SUPFAM" id="SSF58104">
    <property type="entry name" value="Methyl-accepting chemotaxis protein (MCP) signaling domain"/>
    <property type="match status" value="1"/>
</dbReference>
<feature type="domain" description="Methyl-accepting transducer" evidence="6">
    <location>
        <begin position="270"/>
        <end position="506"/>
    </location>
</feature>
<proteinExistence type="inferred from homology"/>
<dbReference type="PROSITE" id="PS50885">
    <property type="entry name" value="HAMP"/>
    <property type="match status" value="1"/>
</dbReference>
<name>A0A6F8VHU4_9PROT</name>
<dbReference type="SMART" id="SM00304">
    <property type="entry name" value="HAMP"/>
    <property type="match status" value="2"/>
</dbReference>
<dbReference type="Proteomes" id="UP000502260">
    <property type="component" value="Chromosome"/>
</dbReference>
<evidence type="ECO:0000313" key="9">
    <source>
        <dbReference type="Proteomes" id="UP000502260"/>
    </source>
</evidence>
<dbReference type="GO" id="GO:0004888">
    <property type="term" value="F:transmembrane signaling receptor activity"/>
    <property type="evidence" value="ECO:0007669"/>
    <property type="project" value="InterPro"/>
</dbReference>
<dbReference type="AlphaFoldDB" id="A0A6F8VHU4"/>
<dbReference type="GO" id="GO:0006935">
    <property type="term" value="P:chemotaxis"/>
    <property type="evidence" value="ECO:0007669"/>
    <property type="project" value="InterPro"/>
</dbReference>
<evidence type="ECO:0000256" key="3">
    <source>
        <dbReference type="ARBA" id="ARBA00029447"/>
    </source>
</evidence>
<dbReference type="KEGG" id="slac:SKTS_32210"/>
<evidence type="ECO:0000259" key="7">
    <source>
        <dbReference type="PROSITE" id="PS50885"/>
    </source>
</evidence>
<evidence type="ECO:0000259" key="6">
    <source>
        <dbReference type="PROSITE" id="PS50111"/>
    </source>
</evidence>
<dbReference type="InterPro" id="IPR004089">
    <property type="entry name" value="MCPsignal_dom"/>
</dbReference>
<dbReference type="InterPro" id="IPR024478">
    <property type="entry name" value="HlyB_4HB_MCP"/>
</dbReference>
<reference evidence="9" key="1">
    <citation type="submission" date="2020-03" db="EMBL/GenBank/DDBJ databases">
        <title>Complete genome sequence of sulfur-oxidizing bacterium skT11.</title>
        <authorList>
            <person name="Kanda M."/>
            <person name="Kojima H."/>
            <person name="Fukui M."/>
        </authorList>
    </citation>
    <scope>NUCLEOTIDE SEQUENCE [LARGE SCALE GENOMIC DNA]</scope>
    <source>
        <strain evidence="9">skT11</strain>
    </source>
</reference>
<accession>A0A6F8VHU4</accession>
<dbReference type="PANTHER" id="PTHR32089">
    <property type="entry name" value="METHYL-ACCEPTING CHEMOTAXIS PROTEIN MCPB"/>
    <property type="match status" value="1"/>
</dbReference>
<keyword evidence="9" id="KW-1185">Reference proteome</keyword>
<feature type="transmembrane region" description="Helical" evidence="5">
    <location>
        <begin position="189"/>
        <end position="212"/>
    </location>
</feature>
<sequence length="542" mass="58481">MFNFQNLRAKALLVNILAVFVAMILTAVGVYSLNQGSKALESVYVNHVEPSSALQAIDQNLKEIRFRMAGVVLDQMPAIGSKIHLKDARSEITRNWDLFKEKTQGNALNAEEKELIEKIDAKLPTLPAFFDKLDKAYEQDDKKLISGLLEDEWPAVQMGVLKPIAALLPEQQTAIKQAYETSSANNKKLIYTELGVFAVTLVVMTIFGFVFVRQMNRGIHSLREALAQVAKGDLNVQVSLEDQNEFGAMSQDLENALSQLRGIVSGVKNEAGLAARASAHLSEQVAQVVSRGQARNDRMMQVSSAAEEMNSAIASIADAARAASDAVRQNETFAQEGNASMAKNMIAAEQAVQSVNTSVGTVTQLSESIQKIGDITKVIKEIADQTNLLALNAAIEAARAGEQGRGFAVVADEVRKLAERTGSSTAEISGVIDAIRNETDAAVQSMGEVKQAVADGADYNHQTSEALQQITRAANQVSERVNHIVGSTQEQARATEEVAGNLEQISAMSQENSVSVQAMGDAAQDVAHIAAELQHLVEQIRV</sequence>
<dbReference type="GO" id="GO:0016020">
    <property type="term" value="C:membrane"/>
    <property type="evidence" value="ECO:0007669"/>
    <property type="project" value="UniProtKB-SubCell"/>
</dbReference>
<feature type="transmembrane region" description="Helical" evidence="5">
    <location>
        <begin position="12"/>
        <end position="33"/>
    </location>
</feature>
<evidence type="ECO:0000256" key="1">
    <source>
        <dbReference type="ARBA" id="ARBA00004370"/>
    </source>
</evidence>